<organism evidence="2 3">
    <name type="scientific">Arachis hypogaea</name>
    <name type="common">Peanut</name>
    <dbReference type="NCBI Taxonomy" id="3818"/>
    <lineage>
        <taxon>Eukaryota</taxon>
        <taxon>Viridiplantae</taxon>
        <taxon>Streptophyta</taxon>
        <taxon>Embryophyta</taxon>
        <taxon>Tracheophyta</taxon>
        <taxon>Spermatophyta</taxon>
        <taxon>Magnoliopsida</taxon>
        <taxon>eudicotyledons</taxon>
        <taxon>Gunneridae</taxon>
        <taxon>Pentapetalae</taxon>
        <taxon>rosids</taxon>
        <taxon>fabids</taxon>
        <taxon>Fabales</taxon>
        <taxon>Fabaceae</taxon>
        <taxon>Papilionoideae</taxon>
        <taxon>50 kb inversion clade</taxon>
        <taxon>dalbergioids sensu lato</taxon>
        <taxon>Dalbergieae</taxon>
        <taxon>Pterocarpus clade</taxon>
        <taxon>Arachis</taxon>
    </lineage>
</organism>
<protein>
    <submittedName>
        <fullName evidence="2">Uncharacterized protein</fullName>
    </submittedName>
</protein>
<reference evidence="2 3" key="1">
    <citation type="submission" date="2019-01" db="EMBL/GenBank/DDBJ databases">
        <title>Sequencing of cultivated peanut Arachis hypogaea provides insights into genome evolution and oil improvement.</title>
        <authorList>
            <person name="Chen X."/>
        </authorList>
    </citation>
    <scope>NUCLEOTIDE SEQUENCE [LARGE SCALE GENOMIC DNA]</scope>
    <source>
        <strain evidence="3">cv. Fuhuasheng</strain>
        <tissue evidence="2">Leaves</tissue>
    </source>
</reference>
<dbReference type="STRING" id="3818.A0A445E6L2"/>
<gene>
    <name evidence="2" type="ORF">Ahy_A02g005249</name>
</gene>
<dbReference type="AlphaFoldDB" id="A0A445E6L2"/>
<feature type="region of interest" description="Disordered" evidence="1">
    <location>
        <begin position="1"/>
        <end position="36"/>
    </location>
</feature>
<comment type="caution">
    <text evidence="2">The sequence shown here is derived from an EMBL/GenBank/DDBJ whole genome shotgun (WGS) entry which is preliminary data.</text>
</comment>
<feature type="region of interest" description="Disordered" evidence="1">
    <location>
        <begin position="164"/>
        <end position="188"/>
    </location>
</feature>
<evidence type="ECO:0000313" key="3">
    <source>
        <dbReference type="Proteomes" id="UP000289738"/>
    </source>
</evidence>
<keyword evidence="3" id="KW-1185">Reference proteome</keyword>
<sequence length="217" mass="22564">MASEPSRNIDLTLGEPKGPKEEPDTEDPSPSTSPPSAIRVMPVAVHIPSIPANSAYVDVNESAVSVSAGLTVTTNSVTNTLTNSTTSSATHITNSVTAAIIPQQTAIALPQNAVPAMWTAIPSNAFFVVPSVAAAGPSNAPQFFTFARPISAFVSSVMTPVQIQPAGSTAPSSKSPPRATVMAPSSATTTTHTLRDFSLEIYDKQELQFMSKSSSKH</sequence>
<dbReference type="Proteomes" id="UP000289738">
    <property type="component" value="Chromosome A02"/>
</dbReference>
<name>A0A445E6L2_ARAHY</name>
<evidence type="ECO:0000256" key="1">
    <source>
        <dbReference type="SAM" id="MobiDB-lite"/>
    </source>
</evidence>
<feature type="compositionally biased region" description="Polar residues" evidence="1">
    <location>
        <begin position="164"/>
        <end position="175"/>
    </location>
</feature>
<evidence type="ECO:0000313" key="2">
    <source>
        <dbReference type="EMBL" id="RYR70945.1"/>
    </source>
</evidence>
<proteinExistence type="predicted"/>
<accession>A0A445E6L2</accession>
<dbReference type="EMBL" id="SDMP01000002">
    <property type="protein sequence ID" value="RYR70945.1"/>
    <property type="molecule type" value="Genomic_DNA"/>
</dbReference>